<dbReference type="Proteomes" id="UP001429601">
    <property type="component" value="Unassembled WGS sequence"/>
</dbReference>
<accession>A0ABX0Q0G3</accession>
<keyword evidence="3" id="KW-1185">Reference proteome</keyword>
<dbReference type="InterPro" id="IPR038740">
    <property type="entry name" value="BioF2-like_GNAT_dom"/>
</dbReference>
<evidence type="ECO:0000259" key="1">
    <source>
        <dbReference type="Pfam" id="PF13480"/>
    </source>
</evidence>
<dbReference type="Pfam" id="PF13480">
    <property type="entry name" value="Acetyltransf_6"/>
    <property type="match status" value="1"/>
</dbReference>
<gene>
    <name evidence="2" type="ORF">HBF26_01010</name>
</gene>
<dbReference type="EMBL" id="JAAQQR010000001">
    <property type="protein sequence ID" value="NID03449.1"/>
    <property type="molecule type" value="Genomic_DNA"/>
</dbReference>
<proteinExistence type="predicted"/>
<protein>
    <submittedName>
        <fullName evidence="2">GNAT family N-acetyltransferase</fullName>
    </submittedName>
</protein>
<evidence type="ECO:0000313" key="3">
    <source>
        <dbReference type="Proteomes" id="UP001429601"/>
    </source>
</evidence>
<sequence length="378" mass="42171">MNYVCSTLHTLDALRAVRDDLTRVAELPGAASGIVQHPDWLLFEVESRQDGTVPHVVVVRDGHGQVVGYLPLLAVEHTARLDVAGRRVKLYRGAALRLLGSGVVAREAERDGVELAVTRQLAGDLDIRVIRIQEADLPNRFATALGGRGGFRLVSANLLDQVHWSIDPQPSAEAWLAAMDRKKRTDQVQRVGRAYRKLGGDAALHVFDSGEDMPRYCRLMNEVYARTWHHAEVPIDWEAPERVTLFRRLADAGHLVGHIVLREGRPLAYVHGYRIGGTYLVDDLGYDDEVAKVGIGSVAVFQAVRGLLDRFPGERISFGYGDNQYKRLLSTRAEPCGSLYVVRPTRATAGFRMYAPMRWIYRGLHRVRADLRARKGAV</sequence>
<dbReference type="SUPFAM" id="SSF55729">
    <property type="entry name" value="Acyl-CoA N-acyltransferases (Nat)"/>
    <property type="match status" value="1"/>
</dbReference>
<name>A0ABX0Q0G3_9GAMM</name>
<dbReference type="InterPro" id="IPR016181">
    <property type="entry name" value="Acyl_CoA_acyltransferase"/>
</dbReference>
<reference evidence="2 3" key="1">
    <citation type="journal article" date="2011" name="Curr. Microbiol.">
        <title>Luteibacter jiangsuensis sp. nov.: a methamidophos-degrading bacterium isolated from a methamidophos-manufacturing factory.</title>
        <authorList>
            <person name="Wang L."/>
            <person name="Wang G.L."/>
            <person name="Li S.P."/>
            <person name="Jiang J.D."/>
        </authorList>
    </citation>
    <scope>NUCLEOTIDE SEQUENCE [LARGE SCALE GENOMIC DNA]</scope>
    <source>
        <strain evidence="2 3">CGMCC 1.10133</strain>
    </source>
</reference>
<organism evidence="2 3">
    <name type="scientific">Luteibacter jiangsuensis</name>
    <dbReference type="NCBI Taxonomy" id="637577"/>
    <lineage>
        <taxon>Bacteria</taxon>
        <taxon>Pseudomonadati</taxon>
        <taxon>Pseudomonadota</taxon>
        <taxon>Gammaproteobacteria</taxon>
        <taxon>Lysobacterales</taxon>
        <taxon>Rhodanobacteraceae</taxon>
        <taxon>Luteibacter</taxon>
    </lineage>
</organism>
<comment type="caution">
    <text evidence="2">The sequence shown here is derived from an EMBL/GenBank/DDBJ whole genome shotgun (WGS) entry which is preliminary data.</text>
</comment>
<dbReference type="RefSeq" id="WP_167122205.1">
    <property type="nucleotide sequence ID" value="NZ_JAAQQR010000001.1"/>
</dbReference>
<evidence type="ECO:0000313" key="2">
    <source>
        <dbReference type="EMBL" id="NID03449.1"/>
    </source>
</evidence>
<feature type="domain" description="BioF2-like acetyltransferase" evidence="1">
    <location>
        <begin position="184"/>
        <end position="327"/>
    </location>
</feature>